<keyword evidence="7 12" id="KW-0378">Hydrolase</keyword>
<evidence type="ECO:0000256" key="3">
    <source>
        <dbReference type="ARBA" id="ARBA00013095"/>
    </source>
</evidence>
<feature type="chain" id="PRO_5018821342" description="Cutinase" evidence="12">
    <location>
        <begin position="19"/>
        <end position="227"/>
    </location>
</feature>
<feature type="active site" description="Proton donor/acceptor" evidence="10">
    <location>
        <position position="208"/>
    </location>
</feature>
<keyword evidence="4 12" id="KW-0719">Serine esterase</keyword>
<feature type="signal peptide" evidence="12">
    <location>
        <begin position="1"/>
        <end position="18"/>
    </location>
</feature>
<keyword evidence="8 11" id="KW-1015">Disulfide bond</keyword>
<dbReference type="SUPFAM" id="SSF53474">
    <property type="entry name" value="alpha/beta-Hydrolases"/>
    <property type="match status" value="1"/>
</dbReference>
<dbReference type="InterPro" id="IPR029058">
    <property type="entry name" value="AB_hydrolase_fold"/>
</dbReference>
<evidence type="ECO:0000256" key="10">
    <source>
        <dbReference type="PIRSR" id="PIRSR611150-1"/>
    </source>
</evidence>
<dbReference type="Gene3D" id="3.40.50.1820">
    <property type="entry name" value="alpha/beta hydrolase"/>
    <property type="match status" value="1"/>
</dbReference>
<comment type="caution">
    <text evidence="13">The sequence shown here is derived from an EMBL/GenBank/DDBJ whole genome shotgun (WGS) entry which is preliminary data.</text>
</comment>
<organism evidence="13 14">
    <name type="scientific">Golovinomyces cichoracearum</name>
    <dbReference type="NCBI Taxonomy" id="62708"/>
    <lineage>
        <taxon>Eukaryota</taxon>
        <taxon>Fungi</taxon>
        <taxon>Dikarya</taxon>
        <taxon>Ascomycota</taxon>
        <taxon>Pezizomycotina</taxon>
        <taxon>Leotiomycetes</taxon>
        <taxon>Erysiphales</taxon>
        <taxon>Erysiphaceae</taxon>
        <taxon>Golovinomyces</taxon>
    </lineage>
</organism>
<comment type="subcellular location">
    <subcellularLocation>
        <location evidence="1 12">Secreted</location>
    </subcellularLocation>
</comment>
<dbReference type="GO" id="GO:0016052">
    <property type="term" value="P:carbohydrate catabolic process"/>
    <property type="evidence" value="ECO:0007669"/>
    <property type="project" value="TreeGrafter"/>
</dbReference>
<feature type="disulfide bond" evidence="11">
    <location>
        <begin position="62"/>
        <end position="132"/>
    </location>
</feature>
<dbReference type="GO" id="GO:0050525">
    <property type="term" value="F:cutinase activity"/>
    <property type="evidence" value="ECO:0007669"/>
    <property type="project" value="UniProtKB-UniRule"/>
</dbReference>
<evidence type="ECO:0000256" key="4">
    <source>
        <dbReference type="ARBA" id="ARBA00022487"/>
    </source>
</evidence>
<name>A0A420IQ89_9PEZI</name>
<dbReference type="PROSITE" id="PS00155">
    <property type="entry name" value="CUTINASE_1"/>
    <property type="match status" value="1"/>
</dbReference>
<comment type="similarity">
    <text evidence="2 12">Belongs to the cutinase family.</text>
</comment>
<proteinExistence type="inferred from homology"/>
<evidence type="ECO:0000256" key="7">
    <source>
        <dbReference type="ARBA" id="ARBA00022801"/>
    </source>
</evidence>
<feature type="active site" description="Nucleophile" evidence="10">
    <location>
        <position position="143"/>
    </location>
</feature>
<sequence length="227" mass="23904">MKGTTIFTFLCYFGVLVAVPVTNNKGDTDLVNYMLQTFSNITANDVSTLPANATENGLAEGCRPFTMIFAKGTGEGGNVGDGSSPGPALIKEMRKSLGAENIAVQGIDFFVGGDIEGSERYLNVTNDAANRCPDTKIIIGGYSQGAQLTHNAAKKFSPATMSKVVAAAVFGDPDYLQPIGNMNNASIFSVCHSGDIICHSPGFNITAHLTYSVDTPQAASFIMSKLK</sequence>
<evidence type="ECO:0000313" key="13">
    <source>
        <dbReference type="EMBL" id="RKF76716.1"/>
    </source>
</evidence>
<evidence type="ECO:0000256" key="1">
    <source>
        <dbReference type="ARBA" id="ARBA00004613"/>
    </source>
</evidence>
<evidence type="ECO:0000256" key="6">
    <source>
        <dbReference type="ARBA" id="ARBA00022729"/>
    </source>
</evidence>
<dbReference type="GO" id="GO:0005576">
    <property type="term" value="C:extracellular region"/>
    <property type="evidence" value="ECO:0007669"/>
    <property type="project" value="UniProtKB-SubCell"/>
</dbReference>
<feature type="active site" evidence="10">
    <location>
        <position position="195"/>
    </location>
</feature>
<keyword evidence="6 12" id="KW-0732">Signal</keyword>
<evidence type="ECO:0000256" key="8">
    <source>
        <dbReference type="ARBA" id="ARBA00023157"/>
    </source>
</evidence>
<reference evidence="13 14" key="1">
    <citation type="journal article" date="2018" name="BMC Genomics">
        <title>Comparative genome analyses reveal sequence features reflecting distinct modes of host-adaptation between dicot and monocot powdery mildew.</title>
        <authorList>
            <person name="Wu Y."/>
            <person name="Ma X."/>
            <person name="Pan Z."/>
            <person name="Kale S.D."/>
            <person name="Song Y."/>
            <person name="King H."/>
            <person name="Zhang Q."/>
            <person name="Presley C."/>
            <person name="Deng X."/>
            <person name="Wei C.I."/>
            <person name="Xiao S."/>
        </authorList>
    </citation>
    <scope>NUCLEOTIDE SEQUENCE [LARGE SCALE GENOMIC DNA]</scope>
    <source>
        <strain evidence="13">UCSC1</strain>
    </source>
</reference>
<accession>A0A420IQ89</accession>
<dbReference type="Proteomes" id="UP000285405">
    <property type="component" value="Unassembled WGS sequence"/>
</dbReference>
<dbReference type="PANTHER" id="PTHR48250">
    <property type="entry name" value="CUTINASE 2-RELATED"/>
    <property type="match status" value="1"/>
</dbReference>
<keyword evidence="5 12" id="KW-0964">Secreted</keyword>
<dbReference type="AlphaFoldDB" id="A0A420IQ89"/>
<dbReference type="InterPro" id="IPR043580">
    <property type="entry name" value="CUTINASE_1"/>
</dbReference>
<evidence type="ECO:0000256" key="9">
    <source>
        <dbReference type="ARBA" id="ARBA00034045"/>
    </source>
</evidence>
<feature type="disulfide bond" evidence="11">
    <location>
        <begin position="191"/>
        <end position="198"/>
    </location>
</feature>
<comment type="function">
    <text evidence="12">Catalyzes the hydrolysis of complex carboxylic polyesters found in the cell wall of plants. Degrades cutin, a macromolecule that forms the structure of the plant cuticle.</text>
</comment>
<dbReference type="PANTHER" id="PTHR48250:SF2">
    <property type="entry name" value="CUTINASE"/>
    <property type="match status" value="1"/>
</dbReference>
<dbReference type="SMART" id="SM01110">
    <property type="entry name" value="Cutinase"/>
    <property type="match status" value="1"/>
</dbReference>
<evidence type="ECO:0000256" key="2">
    <source>
        <dbReference type="ARBA" id="ARBA00007534"/>
    </source>
</evidence>
<comment type="catalytic activity">
    <reaction evidence="9 12">
        <text>cutin + H2O = cutin monomers.</text>
        <dbReference type="EC" id="3.1.1.74"/>
    </reaction>
</comment>
<dbReference type="InterPro" id="IPR011150">
    <property type="entry name" value="Cutinase_monf"/>
</dbReference>
<dbReference type="Pfam" id="PF01083">
    <property type="entry name" value="Cutinase"/>
    <property type="match status" value="1"/>
</dbReference>
<evidence type="ECO:0000256" key="12">
    <source>
        <dbReference type="RuleBase" id="RU361263"/>
    </source>
</evidence>
<dbReference type="EC" id="3.1.1.74" evidence="3 12"/>
<evidence type="ECO:0000313" key="14">
    <source>
        <dbReference type="Proteomes" id="UP000285405"/>
    </source>
</evidence>
<gene>
    <name evidence="13" type="ORF">GcC1_069027</name>
</gene>
<evidence type="ECO:0000256" key="5">
    <source>
        <dbReference type="ARBA" id="ARBA00022525"/>
    </source>
</evidence>
<dbReference type="EMBL" id="MCBR01006959">
    <property type="protein sequence ID" value="RKF76716.1"/>
    <property type="molecule type" value="Genomic_DNA"/>
</dbReference>
<dbReference type="InterPro" id="IPR000675">
    <property type="entry name" value="Cutinase/axe"/>
</dbReference>
<protein>
    <recommendedName>
        <fullName evidence="3 12">Cutinase</fullName>
        <ecNumber evidence="3 12">3.1.1.74</ecNumber>
    </recommendedName>
</protein>
<evidence type="ECO:0000256" key="11">
    <source>
        <dbReference type="PIRSR" id="PIRSR611150-2"/>
    </source>
</evidence>
<dbReference type="OrthoDB" id="2975078at2759"/>